<dbReference type="AlphaFoldDB" id="A0A0F9ESX0"/>
<feature type="non-terminal residue" evidence="2">
    <location>
        <position position="1"/>
    </location>
</feature>
<feature type="domain" description="PD-(D/E)XK endonuclease-like" evidence="1">
    <location>
        <begin position="26"/>
        <end position="141"/>
    </location>
</feature>
<proteinExistence type="predicted"/>
<evidence type="ECO:0000259" key="1">
    <source>
        <dbReference type="Pfam" id="PF12705"/>
    </source>
</evidence>
<dbReference type="EMBL" id="LAZR01033459">
    <property type="protein sequence ID" value="KKL48020.1"/>
    <property type="molecule type" value="Genomic_DNA"/>
</dbReference>
<evidence type="ECO:0000313" key="2">
    <source>
        <dbReference type="EMBL" id="KKL48020.1"/>
    </source>
</evidence>
<dbReference type="Pfam" id="PF12705">
    <property type="entry name" value="PDDEXK_1"/>
    <property type="match status" value="1"/>
</dbReference>
<dbReference type="InterPro" id="IPR038726">
    <property type="entry name" value="PDDEXK_AddAB-type"/>
</dbReference>
<reference evidence="2" key="1">
    <citation type="journal article" date="2015" name="Nature">
        <title>Complex archaea that bridge the gap between prokaryotes and eukaryotes.</title>
        <authorList>
            <person name="Spang A."/>
            <person name="Saw J.H."/>
            <person name="Jorgensen S.L."/>
            <person name="Zaremba-Niedzwiedzka K."/>
            <person name="Martijn J."/>
            <person name="Lind A.E."/>
            <person name="van Eijk R."/>
            <person name="Schleper C."/>
            <person name="Guy L."/>
            <person name="Ettema T.J."/>
        </authorList>
    </citation>
    <scope>NUCLEOTIDE SEQUENCE</scope>
</reference>
<accession>A0A0F9ESX0</accession>
<gene>
    <name evidence="2" type="ORF">LCGC14_2329750</name>
</gene>
<protein>
    <recommendedName>
        <fullName evidence="1">PD-(D/E)XK endonuclease-like domain-containing protein</fullName>
    </recommendedName>
</protein>
<comment type="caution">
    <text evidence="2">The sequence shown here is derived from an EMBL/GenBank/DDBJ whole genome shotgun (WGS) entry which is preliminary data.</text>
</comment>
<organism evidence="2">
    <name type="scientific">marine sediment metagenome</name>
    <dbReference type="NCBI Taxonomy" id="412755"/>
    <lineage>
        <taxon>unclassified sequences</taxon>
        <taxon>metagenomes</taxon>
        <taxon>ecological metagenomes</taxon>
    </lineage>
</organism>
<sequence>IFVGYLRISMAQALNPDGTAHEDCYTGIADYLCVIDGGRKALLFDWKMGNQDYDFNEVAKNIQLKGYAYLWLKHNPECMHVSANIFAPKYRRWVAGGYDREPLIAEMDEYLVETWKWADDVRQAGEWKATPYFRDCCGWCRLIGCPAKAELLRRAGC</sequence>
<name>A0A0F9ESX0_9ZZZZ</name>